<accession>A0ABS4H8Y0</accession>
<dbReference type="EMBL" id="JAGGKK010000001">
    <property type="protein sequence ID" value="MBP1947114.1"/>
    <property type="molecule type" value="Genomic_DNA"/>
</dbReference>
<dbReference type="Proteomes" id="UP001519328">
    <property type="component" value="Unassembled WGS sequence"/>
</dbReference>
<evidence type="ECO:0000313" key="1">
    <source>
        <dbReference type="EMBL" id="MBP1947114.1"/>
    </source>
</evidence>
<comment type="caution">
    <text evidence="1">The sequence shown here is derived from an EMBL/GenBank/DDBJ whole genome shotgun (WGS) entry which is preliminary data.</text>
</comment>
<reference evidence="1 2" key="1">
    <citation type="submission" date="2021-03" db="EMBL/GenBank/DDBJ databases">
        <title>Genomic Encyclopedia of Type Strains, Phase IV (KMG-IV): sequencing the most valuable type-strain genomes for metagenomic binning, comparative biology and taxonomic classification.</title>
        <authorList>
            <person name="Goeker M."/>
        </authorList>
    </citation>
    <scope>NUCLEOTIDE SEQUENCE [LARGE SCALE GENOMIC DNA]</scope>
    <source>
        <strain evidence="1 2">DSM 21085</strain>
    </source>
</reference>
<dbReference type="InterPro" id="IPR032710">
    <property type="entry name" value="NTF2-like_dom_sf"/>
</dbReference>
<proteinExistence type="predicted"/>
<dbReference type="SUPFAM" id="SSF54427">
    <property type="entry name" value="NTF2-like"/>
    <property type="match status" value="1"/>
</dbReference>
<name>A0ABS4H8Y0_9BACI</name>
<evidence type="ECO:0000313" key="2">
    <source>
        <dbReference type="Proteomes" id="UP001519328"/>
    </source>
</evidence>
<organism evidence="1 2">
    <name type="scientific">Virgibacillus litoralis</name>
    <dbReference type="NCBI Taxonomy" id="578221"/>
    <lineage>
        <taxon>Bacteria</taxon>
        <taxon>Bacillati</taxon>
        <taxon>Bacillota</taxon>
        <taxon>Bacilli</taxon>
        <taxon>Bacillales</taxon>
        <taxon>Bacillaceae</taxon>
        <taxon>Virgibacillus</taxon>
    </lineage>
</organism>
<dbReference type="RefSeq" id="WP_209478783.1">
    <property type="nucleotide sequence ID" value="NZ_JAGGKK010000001.1"/>
</dbReference>
<keyword evidence="2" id="KW-1185">Reference proteome</keyword>
<gene>
    <name evidence="1" type="ORF">J2Z82_000037</name>
</gene>
<protein>
    <recommendedName>
        <fullName evidence="3">DUF4440 domain-containing protein</fullName>
    </recommendedName>
</protein>
<sequence>MVLEQEVSNEVYRLMELHQEFENGKYEEMNDLYSDEFQGCLYMPSVGQVEKFNIKDIKEGNEEAANHFKGKKIQFIFSGLKILPQHENQATASYEITYSDDESERVVRALNLEVWQKGSDYKWRIIRWYQEKGV</sequence>
<evidence type="ECO:0008006" key="3">
    <source>
        <dbReference type="Google" id="ProtNLM"/>
    </source>
</evidence>